<dbReference type="InterPro" id="IPR031934">
    <property type="entry name" value="DUF4769"/>
</dbReference>
<proteinExistence type="predicted"/>
<feature type="compositionally biased region" description="Low complexity" evidence="1">
    <location>
        <begin position="164"/>
        <end position="178"/>
    </location>
</feature>
<sequence>MDKLETIAEESEGVPGLYNVCFDGNFSVPITSSVLDTQEIGSNFNLSNPQDVIIADISYSTPTLLNTSFENATHTLTSKESEEINLRSLLTKWNLASLTDHFISQNVFVGILKIMKRHHIERLLRNFDMGTQILFEHNLEQWRESLGLPLGYSSSEVYSSRNLYSSPSSPSVSSSGRLTPTRYSTPYARPTSPENNTSSSIQLATILNQSSRGSILIEYYNKFSKFQDDQRSLLVTLIAQYFQEKGVKMTLAASHKIEREIIERFPAEKLEYYRTSNRGKIYNKFCNITSSFKTAVSKHVSEKKHKEEKKSSRHETEFEPEQDAETCLQALKFDNLTSEQFDATWKACCQFRLDFIKANNTATIMKKWPFYRNPSGYRLIDMDFKTAFENRDGLLREWDQVFGKILSFLTIDSHIKDKHIRQLLEKLKSDDDSITENGRNAALFWALHGYLVPTNKVVKRDMMTGKKCTTKFTIKDAQESVLFLAKNQQEIEERISYLSKTSIAVQPAIYCIGKDIFNIEAISIIFDGIRFNFTNILRALDICFKTIYLFDLQFPAESQLFYTFIEIFFFKLKSANTNAKIHILSEYITEQCKQ</sequence>
<feature type="region of interest" description="Disordered" evidence="1">
    <location>
        <begin position="164"/>
        <end position="199"/>
    </location>
</feature>
<dbReference type="AlphaFoldDB" id="A0A6J2Y3X8"/>
<evidence type="ECO:0000256" key="1">
    <source>
        <dbReference type="SAM" id="MobiDB-lite"/>
    </source>
</evidence>
<dbReference type="RefSeq" id="XP_030757985.1">
    <property type="nucleotide sequence ID" value="XM_030902125.1"/>
</dbReference>
<gene>
    <name evidence="3 4" type="primary">LOC115883721</name>
</gene>
<dbReference type="Pfam" id="PF15992">
    <property type="entry name" value="DUF4769"/>
    <property type="match status" value="2"/>
</dbReference>
<dbReference type="RefSeq" id="XP_030757986.1">
    <property type="nucleotide sequence ID" value="XM_030902126.1"/>
</dbReference>
<dbReference type="Proteomes" id="UP000504635">
    <property type="component" value="Unplaced"/>
</dbReference>
<dbReference type="PANTHER" id="PTHR31025:SF9">
    <property type="entry name" value="SI:DKEY-286J15.1"/>
    <property type="match status" value="1"/>
</dbReference>
<keyword evidence="2" id="KW-1185">Reference proteome</keyword>
<evidence type="ECO:0000313" key="3">
    <source>
        <dbReference type="RefSeq" id="XP_030757985.1"/>
    </source>
</evidence>
<organism evidence="2 4">
    <name type="scientific">Sitophilus oryzae</name>
    <name type="common">Rice weevil</name>
    <name type="synonym">Curculio oryzae</name>
    <dbReference type="NCBI Taxonomy" id="7048"/>
    <lineage>
        <taxon>Eukaryota</taxon>
        <taxon>Metazoa</taxon>
        <taxon>Ecdysozoa</taxon>
        <taxon>Arthropoda</taxon>
        <taxon>Hexapoda</taxon>
        <taxon>Insecta</taxon>
        <taxon>Pterygota</taxon>
        <taxon>Neoptera</taxon>
        <taxon>Endopterygota</taxon>
        <taxon>Coleoptera</taxon>
        <taxon>Polyphaga</taxon>
        <taxon>Cucujiformia</taxon>
        <taxon>Curculionidae</taxon>
        <taxon>Dryophthorinae</taxon>
        <taxon>Sitophilus</taxon>
    </lineage>
</organism>
<evidence type="ECO:0000313" key="2">
    <source>
        <dbReference type="Proteomes" id="UP000504635"/>
    </source>
</evidence>
<reference evidence="3 4" key="1">
    <citation type="submission" date="2025-04" db="UniProtKB">
        <authorList>
            <consortium name="RefSeq"/>
        </authorList>
    </citation>
    <scope>IDENTIFICATION</scope>
    <source>
        <tissue evidence="3 4">Gonads</tissue>
    </source>
</reference>
<dbReference type="OrthoDB" id="6779523at2759"/>
<dbReference type="GeneID" id="115883721"/>
<protein>
    <submittedName>
        <fullName evidence="3 4">Uncharacterized protein LOC115883721 isoform X2</fullName>
    </submittedName>
</protein>
<evidence type="ECO:0000313" key="4">
    <source>
        <dbReference type="RefSeq" id="XP_030757986.1"/>
    </source>
</evidence>
<accession>A0A6J2Y3X8</accession>
<dbReference type="PANTHER" id="PTHR31025">
    <property type="entry name" value="SI:CH211-196P9.1-RELATED"/>
    <property type="match status" value="1"/>
</dbReference>
<name>A0A6J2Y3X8_SITOR</name>